<dbReference type="NCBIfam" id="TIGR01568">
    <property type="entry name" value="A_thal_3678"/>
    <property type="match status" value="1"/>
</dbReference>
<protein>
    <recommendedName>
        <fullName evidence="6">Transcription repressor</fullName>
    </recommendedName>
    <alternativeName>
        <fullName evidence="6">Ovate family protein</fullName>
    </alternativeName>
</protein>
<name>A0AAN7KTK9_TRANT</name>
<evidence type="ECO:0000313" key="10">
    <source>
        <dbReference type="Proteomes" id="UP001346149"/>
    </source>
</evidence>
<gene>
    <name evidence="9" type="ORF">SAY86_027705</name>
</gene>
<dbReference type="InterPro" id="IPR038933">
    <property type="entry name" value="Ovate"/>
</dbReference>
<comment type="subcellular location">
    <subcellularLocation>
        <location evidence="1 6">Nucleus</location>
    </subcellularLocation>
</comment>
<evidence type="ECO:0000256" key="2">
    <source>
        <dbReference type="ARBA" id="ARBA00022491"/>
    </source>
</evidence>
<dbReference type="InterPro" id="IPR006458">
    <property type="entry name" value="Ovate_C"/>
</dbReference>
<feature type="region of interest" description="Disordered" evidence="7">
    <location>
        <begin position="211"/>
        <end position="248"/>
    </location>
</feature>
<dbReference type="GO" id="GO:0005634">
    <property type="term" value="C:nucleus"/>
    <property type="evidence" value="ECO:0007669"/>
    <property type="project" value="UniProtKB-SubCell"/>
</dbReference>
<dbReference type="PROSITE" id="PS51754">
    <property type="entry name" value="OVATE"/>
    <property type="match status" value="1"/>
</dbReference>
<keyword evidence="4 6" id="KW-0804">Transcription</keyword>
<comment type="caution">
    <text evidence="9">The sequence shown here is derived from an EMBL/GenBank/DDBJ whole genome shotgun (WGS) entry which is preliminary data.</text>
</comment>
<reference evidence="9 10" key="1">
    <citation type="journal article" date="2023" name="Hortic Res">
        <title>Pangenome of water caltrop reveals structural variations and asymmetric subgenome divergence after allopolyploidization.</title>
        <authorList>
            <person name="Zhang X."/>
            <person name="Chen Y."/>
            <person name="Wang L."/>
            <person name="Yuan Y."/>
            <person name="Fang M."/>
            <person name="Shi L."/>
            <person name="Lu R."/>
            <person name="Comes H.P."/>
            <person name="Ma Y."/>
            <person name="Chen Y."/>
            <person name="Huang G."/>
            <person name="Zhou Y."/>
            <person name="Zheng Z."/>
            <person name="Qiu Y."/>
        </authorList>
    </citation>
    <scope>NUCLEOTIDE SEQUENCE [LARGE SCALE GENOMIC DNA]</scope>
    <source>
        <strain evidence="9">F231</strain>
    </source>
</reference>
<evidence type="ECO:0000256" key="1">
    <source>
        <dbReference type="ARBA" id="ARBA00004123"/>
    </source>
</evidence>
<keyword evidence="3 6" id="KW-0805">Transcription regulation</keyword>
<keyword evidence="10" id="KW-1185">Reference proteome</keyword>
<evidence type="ECO:0000256" key="5">
    <source>
        <dbReference type="ARBA" id="ARBA00023242"/>
    </source>
</evidence>
<comment type="function">
    <text evidence="6">Transcriptional repressor that regulates multiple aspects of plant growth and development.</text>
</comment>
<dbReference type="Pfam" id="PF04844">
    <property type="entry name" value="Ovate"/>
    <property type="match status" value="1"/>
</dbReference>
<feature type="compositionally biased region" description="Polar residues" evidence="7">
    <location>
        <begin position="239"/>
        <end position="248"/>
    </location>
</feature>
<evidence type="ECO:0000256" key="6">
    <source>
        <dbReference type="RuleBase" id="RU367028"/>
    </source>
</evidence>
<sequence length="248" mass="27772">MKLPILNFLSKSTEEGIEASGISPSLWQWPYYCSQLRTLSFPSPTGDTGHFFRTANTAYSIHDEDLETEAKTTLLEEAEEADDDSIVEMAVQRVRSSERLFFEPGKTSSILEESNKDCEMPSIEESLVLSMESRDPYMDFRKSMEEMVKAYGLKDWEGLKSLLYWYLRVNGKANHGHILGAFVEMLVDIQAQEAISYPSTSTAHQFSHYHHHDYTSSPMSSSPPPLSLNTEGHGGGGSSNLRVGSQTV</sequence>
<evidence type="ECO:0000313" key="9">
    <source>
        <dbReference type="EMBL" id="KAK4769555.1"/>
    </source>
</evidence>
<feature type="domain" description="OVATE" evidence="8">
    <location>
        <begin position="129"/>
        <end position="188"/>
    </location>
</feature>
<dbReference type="PANTHER" id="PTHR33057:SF98">
    <property type="entry name" value="TRANSCRIPTION REPRESSOR OFP18"/>
    <property type="match status" value="1"/>
</dbReference>
<dbReference type="PANTHER" id="PTHR33057">
    <property type="entry name" value="TRANSCRIPTION REPRESSOR OFP7-RELATED"/>
    <property type="match status" value="1"/>
</dbReference>
<evidence type="ECO:0000256" key="4">
    <source>
        <dbReference type="ARBA" id="ARBA00023163"/>
    </source>
</evidence>
<keyword evidence="5 6" id="KW-0539">Nucleus</keyword>
<organism evidence="9 10">
    <name type="scientific">Trapa natans</name>
    <name type="common">Water chestnut</name>
    <dbReference type="NCBI Taxonomy" id="22666"/>
    <lineage>
        <taxon>Eukaryota</taxon>
        <taxon>Viridiplantae</taxon>
        <taxon>Streptophyta</taxon>
        <taxon>Embryophyta</taxon>
        <taxon>Tracheophyta</taxon>
        <taxon>Spermatophyta</taxon>
        <taxon>Magnoliopsida</taxon>
        <taxon>eudicotyledons</taxon>
        <taxon>Gunneridae</taxon>
        <taxon>Pentapetalae</taxon>
        <taxon>rosids</taxon>
        <taxon>malvids</taxon>
        <taxon>Myrtales</taxon>
        <taxon>Lythraceae</taxon>
        <taxon>Trapa</taxon>
    </lineage>
</organism>
<dbReference type="GO" id="GO:0045892">
    <property type="term" value="P:negative regulation of DNA-templated transcription"/>
    <property type="evidence" value="ECO:0007669"/>
    <property type="project" value="UniProtKB-UniRule"/>
</dbReference>
<dbReference type="AlphaFoldDB" id="A0AAN7KTK9"/>
<evidence type="ECO:0000259" key="8">
    <source>
        <dbReference type="PROSITE" id="PS51754"/>
    </source>
</evidence>
<evidence type="ECO:0000256" key="3">
    <source>
        <dbReference type="ARBA" id="ARBA00023015"/>
    </source>
</evidence>
<dbReference type="EMBL" id="JAXQNO010000021">
    <property type="protein sequence ID" value="KAK4769555.1"/>
    <property type="molecule type" value="Genomic_DNA"/>
</dbReference>
<keyword evidence="2 6" id="KW-0678">Repressor</keyword>
<proteinExistence type="predicted"/>
<dbReference type="Proteomes" id="UP001346149">
    <property type="component" value="Unassembled WGS sequence"/>
</dbReference>
<accession>A0AAN7KTK9</accession>
<evidence type="ECO:0000256" key="7">
    <source>
        <dbReference type="SAM" id="MobiDB-lite"/>
    </source>
</evidence>